<dbReference type="AlphaFoldDB" id="A0A8X7BT03"/>
<name>A0A8X7BT03_9ARAC</name>
<evidence type="ECO:0000313" key="1">
    <source>
        <dbReference type="EMBL" id="GFY40984.1"/>
    </source>
</evidence>
<organism evidence="1 2">
    <name type="scientific">Trichonephila inaurata madagascariensis</name>
    <dbReference type="NCBI Taxonomy" id="2747483"/>
    <lineage>
        <taxon>Eukaryota</taxon>
        <taxon>Metazoa</taxon>
        <taxon>Ecdysozoa</taxon>
        <taxon>Arthropoda</taxon>
        <taxon>Chelicerata</taxon>
        <taxon>Arachnida</taxon>
        <taxon>Araneae</taxon>
        <taxon>Araneomorphae</taxon>
        <taxon>Entelegynae</taxon>
        <taxon>Araneoidea</taxon>
        <taxon>Nephilidae</taxon>
        <taxon>Trichonephila</taxon>
        <taxon>Trichonephila inaurata</taxon>
    </lineage>
</organism>
<evidence type="ECO:0000313" key="2">
    <source>
        <dbReference type="Proteomes" id="UP000886998"/>
    </source>
</evidence>
<dbReference type="PANTHER" id="PTHR38681:SF1">
    <property type="entry name" value="RETROVIRUS-RELATED POL POLYPROTEIN FROM TRANSPOSON 412-LIKE PROTEIN"/>
    <property type="match status" value="1"/>
</dbReference>
<comment type="caution">
    <text evidence="1">The sequence shown here is derived from an EMBL/GenBank/DDBJ whole genome shotgun (WGS) entry which is preliminary data.</text>
</comment>
<dbReference type="OrthoDB" id="422540at2759"/>
<reference evidence="1" key="1">
    <citation type="submission" date="2020-08" db="EMBL/GenBank/DDBJ databases">
        <title>Multicomponent nature underlies the extraordinary mechanical properties of spider dragline silk.</title>
        <authorList>
            <person name="Kono N."/>
            <person name="Nakamura H."/>
            <person name="Mori M."/>
            <person name="Yoshida Y."/>
            <person name="Ohtoshi R."/>
            <person name="Malay A.D."/>
            <person name="Moran D.A.P."/>
            <person name="Tomita M."/>
            <person name="Numata K."/>
            <person name="Arakawa K."/>
        </authorList>
    </citation>
    <scope>NUCLEOTIDE SEQUENCE</scope>
</reference>
<gene>
    <name evidence="1" type="ORF">TNIN_365501</name>
</gene>
<accession>A0A8X7BT03</accession>
<dbReference type="PANTHER" id="PTHR38681">
    <property type="entry name" value="RETROVIRUS-RELATED POL POLYPROTEIN FROM TRANSPOSON 412-LIKE PROTEIN-RELATED"/>
    <property type="match status" value="1"/>
</dbReference>
<dbReference type="Proteomes" id="UP000886998">
    <property type="component" value="Unassembled WGS sequence"/>
</dbReference>
<dbReference type="EMBL" id="BMAV01002213">
    <property type="protein sequence ID" value="GFY40984.1"/>
    <property type="molecule type" value="Genomic_DNA"/>
</dbReference>
<protein>
    <submittedName>
        <fullName evidence="1">Uncharacterized protein</fullName>
    </submittedName>
</protein>
<sequence length="191" mass="21802">MPIKIKHRSCYFGRETQGGQYSVFHPTSRSTYPIFVSNNLATCSHVFLHIDSLRKGLQPPYWCPYKVVDHTEKVFRILRHGKEVSVSIHTLKSAYIPKVSDLAVEVNLKEKVSLEPEEIQESEQEKLRESCETRNHNPFWPRETLLTASIAKDSLSLVGATCSSCEMLTSLDDIGRGDEATKEEVKRDRHV</sequence>
<proteinExistence type="predicted"/>
<keyword evidence="2" id="KW-1185">Reference proteome</keyword>